<protein>
    <submittedName>
        <fullName evidence="1">Uncharacterized protein</fullName>
    </submittedName>
</protein>
<sequence length="160" mass="18455">MEEALAYVHPNPISPDVLTRYKVKKEPLQAWVLREFTGSETDDDFIMSYAPGYVRQLDSRPMPMWGRFRASTTNSGNTYATSNLEIHVLHPQLDRHVEQDPRALLGVVWCTSFDLSQLPTHVLLTYRDQLDFMPSDQLPYLECGLMSSDSWRAEVLLICY</sequence>
<accession>A0ACC0AL82</accession>
<reference evidence="2" key="1">
    <citation type="journal article" date="2023" name="Nat. Plants">
        <title>Single-cell RNA sequencing provides a high-resolution roadmap for understanding the multicellular compartmentation of specialized metabolism.</title>
        <authorList>
            <person name="Sun S."/>
            <person name="Shen X."/>
            <person name="Li Y."/>
            <person name="Li Y."/>
            <person name="Wang S."/>
            <person name="Li R."/>
            <person name="Zhang H."/>
            <person name="Shen G."/>
            <person name="Guo B."/>
            <person name="Wei J."/>
            <person name="Xu J."/>
            <person name="St-Pierre B."/>
            <person name="Chen S."/>
            <person name="Sun C."/>
        </authorList>
    </citation>
    <scope>NUCLEOTIDE SEQUENCE [LARGE SCALE GENOMIC DNA]</scope>
</reference>
<keyword evidence="2" id="KW-1185">Reference proteome</keyword>
<evidence type="ECO:0000313" key="1">
    <source>
        <dbReference type="EMBL" id="KAI5661723.1"/>
    </source>
</evidence>
<gene>
    <name evidence="1" type="ORF">M9H77_21046</name>
</gene>
<comment type="caution">
    <text evidence="1">The sequence shown here is derived from an EMBL/GenBank/DDBJ whole genome shotgun (WGS) entry which is preliminary data.</text>
</comment>
<dbReference type="Proteomes" id="UP001060085">
    <property type="component" value="Linkage Group LG05"/>
</dbReference>
<dbReference type="EMBL" id="CM044705">
    <property type="protein sequence ID" value="KAI5661723.1"/>
    <property type="molecule type" value="Genomic_DNA"/>
</dbReference>
<proteinExistence type="predicted"/>
<name>A0ACC0AL82_CATRO</name>
<organism evidence="1 2">
    <name type="scientific">Catharanthus roseus</name>
    <name type="common">Madagascar periwinkle</name>
    <name type="synonym">Vinca rosea</name>
    <dbReference type="NCBI Taxonomy" id="4058"/>
    <lineage>
        <taxon>Eukaryota</taxon>
        <taxon>Viridiplantae</taxon>
        <taxon>Streptophyta</taxon>
        <taxon>Embryophyta</taxon>
        <taxon>Tracheophyta</taxon>
        <taxon>Spermatophyta</taxon>
        <taxon>Magnoliopsida</taxon>
        <taxon>eudicotyledons</taxon>
        <taxon>Gunneridae</taxon>
        <taxon>Pentapetalae</taxon>
        <taxon>asterids</taxon>
        <taxon>lamiids</taxon>
        <taxon>Gentianales</taxon>
        <taxon>Apocynaceae</taxon>
        <taxon>Rauvolfioideae</taxon>
        <taxon>Vinceae</taxon>
        <taxon>Catharanthinae</taxon>
        <taxon>Catharanthus</taxon>
    </lineage>
</organism>
<evidence type="ECO:0000313" key="2">
    <source>
        <dbReference type="Proteomes" id="UP001060085"/>
    </source>
</evidence>